<feature type="transmembrane region" description="Helical" evidence="1">
    <location>
        <begin position="104"/>
        <end position="126"/>
    </location>
</feature>
<evidence type="ECO:0000256" key="1">
    <source>
        <dbReference type="SAM" id="Phobius"/>
    </source>
</evidence>
<reference evidence="2 3" key="1">
    <citation type="submission" date="2019-08" db="EMBL/GenBank/DDBJ databases">
        <title>The genome of the soybean aphid Biotype 1, its phylome, world population structure and adaptation to the North American continent.</title>
        <authorList>
            <person name="Giordano R."/>
            <person name="Donthu R.K."/>
            <person name="Hernandez A.G."/>
            <person name="Wright C.L."/>
            <person name="Zimin A.V."/>
        </authorList>
    </citation>
    <scope>NUCLEOTIDE SEQUENCE [LARGE SCALE GENOMIC DNA]</scope>
    <source>
        <tissue evidence="2">Whole aphids</tissue>
    </source>
</reference>
<evidence type="ECO:0000313" key="2">
    <source>
        <dbReference type="EMBL" id="KAE9539396.1"/>
    </source>
</evidence>
<organism evidence="2 3">
    <name type="scientific">Aphis glycines</name>
    <name type="common">Soybean aphid</name>
    <dbReference type="NCBI Taxonomy" id="307491"/>
    <lineage>
        <taxon>Eukaryota</taxon>
        <taxon>Metazoa</taxon>
        <taxon>Ecdysozoa</taxon>
        <taxon>Arthropoda</taxon>
        <taxon>Hexapoda</taxon>
        <taxon>Insecta</taxon>
        <taxon>Pterygota</taxon>
        <taxon>Neoptera</taxon>
        <taxon>Paraneoptera</taxon>
        <taxon>Hemiptera</taxon>
        <taxon>Sternorrhyncha</taxon>
        <taxon>Aphidomorpha</taxon>
        <taxon>Aphidoidea</taxon>
        <taxon>Aphididae</taxon>
        <taxon>Aphidini</taxon>
        <taxon>Aphis</taxon>
        <taxon>Aphis</taxon>
    </lineage>
</organism>
<proteinExistence type="predicted"/>
<keyword evidence="1" id="KW-1133">Transmembrane helix</keyword>
<keyword evidence="3" id="KW-1185">Reference proteome</keyword>
<keyword evidence="1" id="KW-0812">Transmembrane</keyword>
<evidence type="ECO:0000313" key="3">
    <source>
        <dbReference type="Proteomes" id="UP000475862"/>
    </source>
</evidence>
<dbReference type="EMBL" id="VYZN01000014">
    <property type="protein sequence ID" value="KAE9539396.1"/>
    <property type="molecule type" value="Genomic_DNA"/>
</dbReference>
<protein>
    <submittedName>
        <fullName evidence="2">Uncharacterized protein</fullName>
    </submittedName>
</protein>
<name>A0A6G0TVS0_APHGL</name>
<comment type="caution">
    <text evidence="2">The sequence shown here is derived from an EMBL/GenBank/DDBJ whole genome shotgun (WGS) entry which is preliminary data.</text>
</comment>
<accession>A0A6G0TVS0</accession>
<dbReference type="Proteomes" id="UP000475862">
    <property type="component" value="Unassembled WGS sequence"/>
</dbReference>
<sequence>MLYITSNILIQFYKFRFFTIISNRITGTMNLIFLNYLSNCCCCSHGIWFVLFGLEGRLLFIIQRFTKLWSIIFDSKDSLFWTGTMGVSQDVISTSESSSSISSIGLSIVVVLWFLAFTSLSTSFVLSSDVSLVTILLVSSSTLIPSSITRIPSVSESSRDFFVTKLLLPKVSVSLLTSLVLPFDIISLEFFETVFNCLLTSFRTFSVIPLFSSSISFSVSEVTPLVYLHLTNDQDIHLSFEALIVSQILLNSVSVHSNFFLSLKHFNNVYISKESGNVLLTL</sequence>
<dbReference type="AlphaFoldDB" id="A0A6G0TVS0"/>
<keyword evidence="1" id="KW-0472">Membrane</keyword>
<gene>
    <name evidence="2" type="ORF">AGLY_004648</name>
</gene>